<evidence type="ECO:0000259" key="3">
    <source>
        <dbReference type="Pfam" id="PF00881"/>
    </source>
</evidence>
<dbReference type="OrthoDB" id="9784375at2"/>
<dbReference type="InterPro" id="IPR000415">
    <property type="entry name" value="Nitroreductase-like"/>
</dbReference>
<feature type="domain" description="Nitroreductase" evidence="3">
    <location>
        <begin position="7"/>
        <end position="182"/>
    </location>
</feature>
<organism evidence="4 5">
    <name type="scientific">Massilia eurypsychrophila</name>
    <dbReference type="NCBI Taxonomy" id="1485217"/>
    <lineage>
        <taxon>Bacteria</taxon>
        <taxon>Pseudomonadati</taxon>
        <taxon>Pseudomonadota</taxon>
        <taxon>Betaproteobacteria</taxon>
        <taxon>Burkholderiales</taxon>
        <taxon>Oxalobacteraceae</taxon>
        <taxon>Telluria group</taxon>
        <taxon>Massilia</taxon>
    </lineage>
</organism>
<dbReference type="PANTHER" id="PTHR43673">
    <property type="entry name" value="NAD(P)H NITROREDUCTASE YDGI-RELATED"/>
    <property type="match status" value="1"/>
</dbReference>
<dbReference type="EMBL" id="PDOC01000013">
    <property type="protein sequence ID" value="PIL43467.1"/>
    <property type="molecule type" value="Genomic_DNA"/>
</dbReference>
<dbReference type="InterPro" id="IPR029479">
    <property type="entry name" value="Nitroreductase"/>
</dbReference>
<dbReference type="RefSeq" id="WP_099790825.1">
    <property type="nucleotide sequence ID" value="NZ_JBHLYV010000019.1"/>
</dbReference>
<dbReference type="Pfam" id="PF00881">
    <property type="entry name" value="Nitroreductase"/>
    <property type="match status" value="1"/>
</dbReference>
<comment type="caution">
    <text evidence="4">The sequence shown here is derived from an EMBL/GenBank/DDBJ whole genome shotgun (WGS) entry which is preliminary data.</text>
</comment>
<gene>
    <name evidence="4" type="ORF">CR105_18315</name>
</gene>
<dbReference type="AlphaFoldDB" id="A0A2G8TBN2"/>
<evidence type="ECO:0000313" key="4">
    <source>
        <dbReference type="EMBL" id="PIL43467.1"/>
    </source>
</evidence>
<dbReference type="SUPFAM" id="SSF55469">
    <property type="entry name" value="FMN-dependent nitroreductase-like"/>
    <property type="match status" value="1"/>
</dbReference>
<dbReference type="CDD" id="cd02137">
    <property type="entry name" value="MhqN-like"/>
    <property type="match status" value="1"/>
</dbReference>
<proteinExistence type="inferred from homology"/>
<name>A0A2G8TBN2_9BURK</name>
<evidence type="ECO:0000256" key="2">
    <source>
        <dbReference type="ARBA" id="ARBA00023002"/>
    </source>
</evidence>
<keyword evidence="5" id="KW-1185">Reference proteome</keyword>
<dbReference type="PANTHER" id="PTHR43673:SF12">
    <property type="entry name" value="PROTEIN DRGA"/>
    <property type="match status" value="1"/>
</dbReference>
<evidence type="ECO:0000256" key="1">
    <source>
        <dbReference type="ARBA" id="ARBA00007118"/>
    </source>
</evidence>
<keyword evidence="2" id="KW-0560">Oxidoreductase</keyword>
<sequence>MSVSASIKARTSASSYDPSRQISEAEIDELIELATQAPSAFNLQNWRFIAVRSAEGKARLLPLAFGQPKIIEAAVTFIICGTLEEHLTLPAALAPTRDAGIIDEATYNGWVGAAQNMYGASETTQRDEAIRSGALAAMTLMLAAQEKGLVSCPMIGFNPAAVADAFRLKATDVPVMMVTVGYPGPANWPKKPRKPVGDVLTFA</sequence>
<dbReference type="Proteomes" id="UP000230390">
    <property type="component" value="Unassembled WGS sequence"/>
</dbReference>
<dbReference type="GO" id="GO:0016491">
    <property type="term" value="F:oxidoreductase activity"/>
    <property type="evidence" value="ECO:0007669"/>
    <property type="project" value="UniProtKB-KW"/>
</dbReference>
<dbReference type="Gene3D" id="3.40.109.10">
    <property type="entry name" value="NADH Oxidase"/>
    <property type="match status" value="1"/>
</dbReference>
<reference evidence="4 5" key="1">
    <citation type="submission" date="2017-10" db="EMBL/GenBank/DDBJ databases">
        <title>Massilia psychrophilum sp. nov., a novel purple-pigmented bacterium isolated from Tianshan glacier, Xinjiang Municipality, China.</title>
        <authorList>
            <person name="Wang H."/>
        </authorList>
    </citation>
    <scope>NUCLEOTIDE SEQUENCE [LARGE SCALE GENOMIC DNA]</scope>
    <source>
        <strain evidence="4 5">JCM 30074</strain>
    </source>
</reference>
<accession>A0A2G8TBN2</accession>
<evidence type="ECO:0000313" key="5">
    <source>
        <dbReference type="Proteomes" id="UP000230390"/>
    </source>
</evidence>
<protein>
    <submittedName>
        <fullName evidence="4">Nitroreductase family protein</fullName>
    </submittedName>
</protein>
<comment type="similarity">
    <text evidence="1">Belongs to the nitroreductase family.</text>
</comment>